<dbReference type="Pfam" id="PF08173">
    <property type="entry name" value="YbgT_YccB"/>
    <property type="match status" value="1"/>
</dbReference>
<gene>
    <name evidence="1" type="ORF">BJN45_06280</name>
</gene>
<dbReference type="AlphaFoldDB" id="A0A1R1I7R0"/>
<organism evidence="1 2">
    <name type="scientific">Azonexus hydrophilus</name>
    <dbReference type="NCBI Taxonomy" id="418702"/>
    <lineage>
        <taxon>Bacteria</taxon>
        <taxon>Pseudomonadati</taxon>
        <taxon>Pseudomonadota</taxon>
        <taxon>Betaproteobacteria</taxon>
        <taxon>Rhodocyclales</taxon>
        <taxon>Azonexaceae</taxon>
        <taxon>Azonexus</taxon>
    </lineage>
</organism>
<name>A0A1R1I7R0_9RHOO</name>
<dbReference type="EMBL" id="MTHD01000002">
    <property type="protein sequence ID" value="OMG54786.1"/>
    <property type="molecule type" value="Genomic_DNA"/>
</dbReference>
<evidence type="ECO:0000313" key="2">
    <source>
        <dbReference type="Proteomes" id="UP000187526"/>
    </source>
</evidence>
<dbReference type="InterPro" id="IPR011724">
    <property type="entry name" value="Cyd_oper_YbgT"/>
</dbReference>
<sequence length="33" mass="3889">MWYFAWVLGIGFAVLLAILNTLWGDFEEERNGR</sequence>
<dbReference type="Proteomes" id="UP000187526">
    <property type="component" value="Unassembled WGS sequence"/>
</dbReference>
<dbReference type="STRING" id="418702.BJN45_06280"/>
<dbReference type="NCBIfam" id="TIGR02106">
    <property type="entry name" value="cyd_oper_ybgT"/>
    <property type="match status" value="1"/>
</dbReference>
<dbReference type="InterPro" id="IPR012994">
    <property type="entry name" value="YbgT_YccB"/>
</dbReference>
<proteinExistence type="predicted"/>
<reference evidence="1 2" key="1">
    <citation type="submission" date="2016-10" db="EMBL/GenBank/DDBJ databases">
        <title>Alkaliphiles isolated from bioreactors.</title>
        <authorList>
            <person name="Salah Z."/>
            <person name="Rout S.P."/>
            <person name="Humphreys P.N."/>
        </authorList>
    </citation>
    <scope>NUCLEOTIDE SEQUENCE [LARGE SCALE GENOMIC DNA]</scope>
    <source>
        <strain evidence="1 2">ZS02</strain>
    </source>
</reference>
<evidence type="ECO:0000313" key="1">
    <source>
        <dbReference type="EMBL" id="OMG54786.1"/>
    </source>
</evidence>
<accession>A0A1R1I7R0</accession>
<dbReference type="RefSeq" id="WP_028995413.1">
    <property type="nucleotide sequence ID" value="NZ_CALFBA010000167.1"/>
</dbReference>
<protein>
    <submittedName>
        <fullName evidence="1">Cyd operon protein YbgT</fullName>
    </submittedName>
</protein>
<dbReference type="OrthoDB" id="9806372at2"/>
<keyword evidence="2" id="KW-1185">Reference proteome</keyword>
<comment type="caution">
    <text evidence="1">The sequence shown here is derived from an EMBL/GenBank/DDBJ whole genome shotgun (WGS) entry which is preliminary data.</text>
</comment>